<dbReference type="Proteomes" id="UP000440096">
    <property type="component" value="Unassembled WGS sequence"/>
</dbReference>
<name>A0A6N7YY55_9PSEU</name>
<comment type="similarity">
    <text evidence="1">Belongs to the bacterial sugar transferase family.</text>
</comment>
<evidence type="ECO:0000259" key="4">
    <source>
        <dbReference type="Pfam" id="PF02397"/>
    </source>
</evidence>
<keyword evidence="3" id="KW-1133">Transmembrane helix</keyword>
<dbReference type="OrthoDB" id="9808602at2"/>
<dbReference type="RefSeq" id="WP_154760129.1">
    <property type="nucleotide sequence ID" value="NZ_WMBA01000058.1"/>
</dbReference>
<dbReference type="PANTHER" id="PTHR30576">
    <property type="entry name" value="COLANIC BIOSYNTHESIS UDP-GLUCOSE LIPID CARRIER TRANSFERASE"/>
    <property type="match status" value="1"/>
</dbReference>
<feature type="transmembrane region" description="Helical" evidence="3">
    <location>
        <begin position="20"/>
        <end position="44"/>
    </location>
</feature>
<keyword evidence="3" id="KW-0472">Membrane</keyword>
<dbReference type="Pfam" id="PF02397">
    <property type="entry name" value="Bac_transf"/>
    <property type="match status" value="1"/>
</dbReference>
<keyword evidence="5" id="KW-0808">Transferase</keyword>
<evidence type="ECO:0000256" key="3">
    <source>
        <dbReference type="SAM" id="Phobius"/>
    </source>
</evidence>
<reference evidence="5 6" key="1">
    <citation type="submission" date="2019-11" db="EMBL/GenBank/DDBJ databases">
        <title>Draft genome of Amycolatopsis RM579.</title>
        <authorList>
            <person name="Duangmal K."/>
            <person name="Mingma R."/>
        </authorList>
    </citation>
    <scope>NUCLEOTIDE SEQUENCE [LARGE SCALE GENOMIC DNA]</scope>
    <source>
        <strain evidence="5 6">RM579</strain>
    </source>
</reference>
<proteinExistence type="inferred from homology"/>
<evidence type="ECO:0000313" key="6">
    <source>
        <dbReference type="Proteomes" id="UP000440096"/>
    </source>
</evidence>
<evidence type="ECO:0000256" key="1">
    <source>
        <dbReference type="ARBA" id="ARBA00006464"/>
    </source>
</evidence>
<gene>
    <name evidence="5" type="ORF">GKO32_29210</name>
</gene>
<feature type="domain" description="Bacterial sugar transferase" evidence="4">
    <location>
        <begin position="14"/>
        <end position="185"/>
    </location>
</feature>
<feature type="region of interest" description="Disordered" evidence="2">
    <location>
        <begin position="196"/>
        <end position="216"/>
    </location>
</feature>
<evidence type="ECO:0000256" key="2">
    <source>
        <dbReference type="SAM" id="MobiDB-lite"/>
    </source>
</evidence>
<dbReference type="EMBL" id="WMBA01000058">
    <property type="protein sequence ID" value="MTD58027.1"/>
    <property type="molecule type" value="Genomic_DNA"/>
</dbReference>
<evidence type="ECO:0000313" key="5">
    <source>
        <dbReference type="EMBL" id="MTD58027.1"/>
    </source>
</evidence>
<dbReference type="InterPro" id="IPR003362">
    <property type="entry name" value="Bact_transf"/>
</dbReference>
<protein>
    <submittedName>
        <fullName evidence="5">Sugar transferase</fullName>
    </submittedName>
</protein>
<keyword evidence="6" id="KW-1185">Reference proteome</keyword>
<keyword evidence="3" id="KW-0812">Transmembrane</keyword>
<dbReference type="PANTHER" id="PTHR30576:SF0">
    <property type="entry name" value="UNDECAPRENYL-PHOSPHATE N-ACETYLGALACTOSAMINYL 1-PHOSPHATE TRANSFERASE-RELATED"/>
    <property type="match status" value="1"/>
</dbReference>
<accession>A0A6N7YY55</accession>
<comment type="caution">
    <text evidence="5">The sequence shown here is derived from an EMBL/GenBank/DDBJ whole genome shotgun (WGS) entry which is preliminary data.</text>
</comment>
<dbReference type="AlphaFoldDB" id="A0A6N7YY55"/>
<feature type="compositionally biased region" description="Basic and acidic residues" evidence="2">
    <location>
        <begin position="201"/>
        <end position="216"/>
    </location>
</feature>
<organism evidence="5 6">
    <name type="scientific">Amycolatopsis pithecellobii</name>
    <dbReference type="NCBI Taxonomy" id="664692"/>
    <lineage>
        <taxon>Bacteria</taxon>
        <taxon>Bacillati</taxon>
        <taxon>Actinomycetota</taxon>
        <taxon>Actinomycetes</taxon>
        <taxon>Pseudonocardiales</taxon>
        <taxon>Pseudonocardiaceae</taxon>
        <taxon>Amycolatopsis</taxon>
    </lineage>
</organism>
<dbReference type="GO" id="GO:0016780">
    <property type="term" value="F:phosphotransferase activity, for other substituted phosphate groups"/>
    <property type="evidence" value="ECO:0007669"/>
    <property type="project" value="TreeGrafter"/>
</dbReference>
<sequence>MIARARPGSDGRARRTCDVLAASIALIVLTPVLLAVSLLVGWRLGSPILFRQRRAGRFGREFVVLKFRTMRPASYPGEPDSVRETRLGTILRRMSLDELPQLVNILRGDMSVIGPRPTLPEQVRRYDRRQFGRLAVRPGLTGWAQVHGRNLLSWPDRIELDLWYIERRSWHLDAWIVLLTVACLIRPHGVVGQSGVNPDFPEIHRSGDETRPASHR</sequence>